<keyword evidence="2" id="KW-0472">Membrane</keyword>
<dbReference type="RefSeq" id="WP_107212766.1">
    <property type="nucleotide sequence ID" value="NZ_KZ686268.1"/>
</dbReference>
<evidence type="ECO:0000256" key="2">
    <source>
        <dbReference type="SAM" id="Phobius"/>
    </source>
</evidence>
<name>A0A2T3HQK2_9SPHI</name>
<keyword evidence="4" id="KW-1185">Reference proteome</keyword>
<dbReference type="Proteomes" id="UP000240912">
    <property type="component" value="Unassembled WGS sequence"/>
</dbReference>
<reference evidence="3 4" key="1">
    <citation type="submission" date="2018-03" db="EMBL/GenBank/DDBJ databases">
        <authorList>
            <person name="Keele B.F."/>
        </authorList>
    </citation>
    <scope>NUCLEOTIDE SEQUENCE [LARGE SCALE GENOMIC DNA]</scope>
    <source>
        <strain evidence="3 4">YL28-9</strain>
    </source>
</reference>
<comment type="caution">
    <text evidence="3">The sequence shown here is derived from an EMBL/GenBank/DDBJ whole genome shotgun (WGS) entry which is preliminary data.</text>
</comment>
<feature type="transmembrane region" description="Helical" evidence="2">
    <location>
        <begin position="46"/>
        <end position="64"/>
    </location>
</feature>
<gene>
    <name evidence="3" type="ORF">C7T94_00895</name>
</gene>
<evidence type="ECO:0008006" key="5">
    <source>
        <dbReference type="Google" id="ProtNLM"/>
    </source>
</evidence>
<evidence type="ECO:0000313" key="3">
    <source>
        <dbReference type="EMBL" id="PST84722.1"/>
    </source>
</evidence>
<keyword evidence="2" id="KW-0812">Transmembrane</keyword>
<sequence>MQNDHQFDKALRKKVDESEPRFEEAAWAKMEEKLDRHDRRVLFRRLTYAAAAVLLLGLLTWLLYPATAPHKAPAKDYTRGDQPQHPVRQPGGDTLQHSGLSDQTASRRSAQPAPRSGHVRPHKTAHTAYSGPVQHAPVSRSDKTMPASHYAARPQQQPPAETPAAPSTNFTPAQPEIPRPAPRRGLPLSLAFSAGPDFSSTSHLVGGRANISAGMLLGVNVGKRLTISTGARIGLKRYDATGLQYKTADMQRMSTVSGIDASCNVLEIPLQASYAIVDQPTRRLEINAGLSSYLMLKETYRFDYTEASGYKPYTLIKNNANQHPFSVVHVSAAYYVDIPRTAFQLGLEPYMKVPLQGVGEGKVHLKSSGVALNLRMPLGTR</sequence>
<feature type="region of interest" description="Disordered" evidence="1">
    <location>
        <begin position="71"/>
        <end position="188"/>
    </location>
</feature>
<dbReference type="OrthoDB" id="1523584at2"/>
<protein>
    <recommendedName>
        <fullName evidence="5">Outer membrane protein beta-barrel domain-containing protein</fullName>
    </recommendedName>
</protein>
<feature type="compositionally biased region" description="Polar residues" evidence="1">
    <location>
        <begin position="95"/>
        <end position="109"/>
    </location>
</feature>
<accession>A0A2T3HQK2</accession>
<proteinExistence type="predicted"/>
<dbReference type="AlphaFoldDB" id="A0A2T3HQK2"/>
<dbReference type="EMBL" id="PYLS01000001">
    <property type="protein sequence ID" value="PST84722.1"/>
    <property type="molecule type" value="Genomic_DNA"/>
</dbReference>
<keyword evidence="2" id="KW-1133">Transmembrane helix</keyword>
<organism evidence="3 4">
    <name type="scientific">Pedobacter yulinensis</name>
    <dbReference type="NCBI Taxonomy" id="2126353"/>
    <lineage>
        <taxon>Bacteria</taxon>
        <taxon>Pseudomonadati</taxon>
        <taxon>Bacteroidota</taxon>
        <taxon>Sphingobacteriia</taxon>
        <taxon>Sphingobacteriales</taxon>
        <taxon>Sphingobacteriaceae</taxon>
        <taxon>Pedobacter</taxon>
    </lineage>
</organism>
<evidence type="ECO:0000256" key="1">
    <source>
        <dbReference type="SAM" id="MobiDB-lite"/>
    </source>
</evidence>
<evidence type="ECO:0000313" key="4">
    <source>
        <dbReference type="Proteomes" id="UP000240912"/>
    </source>
</evidence>